<proteinExistence type="predicted"/>
<dbReference type="EMBL" id="CM037151">
    <property type="protein sequence ID" value="KAH7843728.1"/>
    <property type="molecule type" value="Genomic_DNA"/>
</dbReference>
<keyword evidence="2" id="KW-1185">Reference proteome</keyword>
<protein>
    <submittedName>
        <fullName evidence="1">Uncharacterized protein</fullName>
    </submittedName>
</protein>
<accession>A0ACB7XSH6</accession>
<evidence type="ECO:0000313" key="1">
    <source>
        <dbReference type="EMBL" id="KAH7843728.1"/>
    </source>
</evidence>
<sequence length="867" mass="95688">MTMTPRLYEAAMKGQIEILYIYNIDQLEGQLTGNNNTVLHVATQYGQLSCVLEILRVCRPSLLRSENCKRETPLHIAARGGNLDIVKALIKCAKEVESKGGEGNLGRVGALIDQAGNLGIVRALIDQAGNLGKVQQLINRGRQVKSKELLRATNSDKDTALHIAVQNGHLEIVRFLTAEDREFPYPANKAEETPLYLAVERGNFDMVQAILENCASRDYSGPYGRTALHEAATKSEMLDITTILLGWKRELIDKPDANGWTALHYATHCGNVSGVRKLLETNYRLGHIKAGEKDDEKTALHMAAAVGNVEVMKEIMSVCPDCWDMVDSKGHNVLHVAAEMEREEVINFILGMPSSSQFINQKSIEGNTPLHLLAASKLILNMPLMKYDGFWFTFNGKNIRPTDVAFSQAGYNPERPTVNGRTMVSNNHDHMEKWRGSRTKRVEEKEKAQGDEEKEKTQDQDHKDKEKAQEDQKDKEKAKYKDKMAKTHMLVATLIATITFAASFAIPGGYVPDGVPDQGKATLVRKAAFKAFIIANTIAVLCSTSSVFQYVTASVCRDEGRRIQRYADAFNLILLAMLAMMVAFITGTYSMLSDSTGLAITTCVIGVLFLHRNLGELGSLCQLLGMSSPLPGNDNPVTKLNNLVSIKTQKLKSDELLSPCTHGCFFLISGEPIRVTEINLKPFVPTLKGVAPLQSAASNLKRNNHHHHQQKTISTDPDLVDYRAVADVAVNKFKKFISLLDRSRTGHARFRRGPMNQPQKTVEPEKTVRSASTNRTPEDKPVPPRVYCPTPVQRLPPLPHNHHNYVMKTGSVNERKEPVGPTMINFAAAAAAVATPAMSTGNSFKSSLTGNSSKSSLGIERPEGFLL</sequence>
<reference evidence="1 2" key="1">
    <citation type="journal article" date="2021" name="Hortic Res">
        <title>High-quality reference genome and annotation aids understanding of berry development for evergreen blueberry (Vaccinium darrowii).</title>
        <authorList>
            <person name="Yu J."/>
            <person name="Hulse-Kemp A.M."/>
            <person name="Babiker E."/>
            <person name="Staton M."/>
        </authorList>
    </citation>
    <scope>NUCLEOTIDE SEQUENCE [LARGE SCALE GENOMIC DNA]</scope>
    <source>
        <strain evidence="2">cv. NJ 8807/NJ 8810</strain>
        <tissue evidence="1">Young leaf</tissue>
    </source>
</reference>
<comment type="caution">
    <text evidence="1">The sequence shown here is derived from an EMBL/GenBank/DDBJ whole genome shotgun (WGS) entry which is preliminary data.</text>
</comment>
<evidence type="ECO:0000313" key="2">
    <source>
        <dbReference type="Proteomes" id="UP000828048"/>
    </source>
</evidence>
<name>A0ACB7XSH6_9ERIC</name>
<gene>
    <name evidence="1" type="ORF">Vadar_020107</name>
</gene>
<dbReference type="Proteomes" id="UP000828048">
    <property type="component" value="Chromosome 1"/>
</dbReference>
<organism evidence="1 2">
    <name type="scientific">Vaccinium darrowii</name>
    <dbReference type="NCBI Taxonomy" id="229202"/>
    <lineage>
        <taxon>Eukaryota</taxon>
        <taxon>Viridiplantae</taxon>
        <taxon>Streptophyta</taxon>
        <taxon>Embryophyta</taxon>
        <taxon>Tracheophyta</taxon>
        <taxon>Spermatophyta</taxon>
        <taxon>Magnoliopsida</taxon>
        <taxon>eudicotyledons</taxon>
        <taxon>Gunneridae</taxon>
        <taxon>Pentapetalae</taxon>
        <taxon>asterids</taxon>
        <taxon>Ericales</taxon>
        <taxon>Ericaceae</taxon>
        <taxon>Vaccinioideae</taxon>
        <taxon>Vaccinieae</taxon>
        <taxon>Vaccinium</taxon>
    </lineage>
</organism>